<organism evidence="1 2">
    <name type="scientific">Fructobacillus parabroussonetiae</name>
    <dbReference type="NCBI Taxonomy" id="2713174"/>
    <lineage>
        <taxon>Bacteria</taxon>
        <taxon>Bacillati</taxon>
        <taxon>Bacillota</taxon>
        <taxon>Bacilli</taxon>
        <taxon>Lactobacillales</taxon>
        <taxon>Lactobacillaceae</taxon>
        <taxon>Fructobacillus</taxon>
    </lineage>
</organism>
<accession>A0ABS5QVW4</accession>
<dbReference type="EMBL" id="JAAMFL010000004">
    <property type="protein sequence ID" value="MBS9337339.1"/>
    <property type="molecule type" value="Genomic_DNA"/>
</dbReference>
<keyword evidence="2" id="KW-1185">Reference proteome</keyword>
<proteinExistence type="predicted"/>
<comment type="caution">
    <text evidence="1">The sequence shown here is derived from an EMBL/GenBank/DDBJ whole genome shotgun (WGS) entry which is preliminary data.</text>
</comment>
<reference evidence="1 2" key="1">
    <citation type="submission" date="2020-02" db="EMBL/GenBank/DDBJ databases">
        <title>Fructobacillus sp. isolated from paper mulberry of Taiwan.</title>
        <authorList>
            <person name="Lin S.-T."/>
        </authorList>
    </citation>
    <scope>NUCLEOTIDE SEQUENCE [LARGE SCALE GENOMIC DNA]</scope>
    <source>
        <strain evidence="1 2">S1-1</strain>
    </source>
</reference>
<name>A0ABS5QVW4_9LACO</name>
<sequence length="164" mass="18855">MQAIFDELLDNALKRVYKVTFYNGETALVTVFKETGEYHYSGFVEEEYTNLFPDKIEKAVRQKMLQHGVSLDKHFSIGQPLRKMGSFYFISMTRLQDDDDILKYEISYGQQIIDGYAWLDKKTGKFTYEGNAIILTKEGTIENALRRMAYSIHGSLEHLATGVG</sequence>
<dbReference type="RefSeq" id="WP_213821162.1">
    <property type="nucleotide sequence ID" value="NZ_JAAMFL010000004.1"/>
</dbReference>
<dbReference type="Proteomes" id="UP001519503">
    <property type="component" value="Unassembled WGS sequence"/>
</dbReference>
<gene>
    <name evidence="1" type="ORF">G6R30_02535</name>
</gene>
<protein>
    <submittedName>
        <fullName evidence="1">Uncharacterized protein</fullName>
    </submittedName>
</protein>
<evidence type="ECO:0000313" key="2">
    <source>
        <dbReference type="Proteomes" id="UP001519503"/>
    </source>
</evidence>
<evidence type="ECO:0000313" key="1">
    <source>
        <dbReference type="EMBL" id="MBS9337339.1"/>
    </source>
</evidence>